<accession>A0A2Z4GCH7</accession>
<dbReference type="InterPro" id="IPR007492">
    <property type="entry name" value="LytTR_DNA-bd_dom"/>
</dbReference>
<proteinExistence type="predicted"/>
<evidence type="ECO:0000313" key="3">
    <source>
        <dbReference type="Proteomes" id="UP000249873"/>
    </source>
</evidence>
<dbReference type="Gene3D" id="2.40.50.1020">
    <property type="entry name" value="LytTr DNA-binding domain"/>
    <property type="match status" value="1"/>
</dbReference>
<dbReference type="EMBL" id="CP029480">
    <property type="protein sequence ID" value="AWV98768.1"/>
    <property type="molecule type" value="Genomic_DNA"/>
</dbReference>
<dbReference type="OrthoDB" id="1430683at2"/>
<keyword evidence="3" id="KW-1185">Reference proteome</keyword>
<protein>
    <recommendedName>
        <fullName evidence="1">HTH LytTR-type domain-containing protein</fullName>
    </recommendedName>
</protein>
<dbReference type="Pfam" id="PF04397">
    <property type="entry name" value="LytTR"/>
    <property type="match status" value="1"/>
</dbReference>
<name>A0A2Z4GCH7_9BACT</name>
<feature type="domain" description="HTH LytTR-type" evidence="1">
    <location>
        <begin position="17"/>
        <end position="115"/>
    </location>
</feature>
<dbReference type="SMART" id="SM00850">
    <property type="entry name" value="LytTR"/>
    <property type="match status" value="1"/>
</dbReference>
<evidence type="ECO:0000313" key="2">
    <source>
        <dbReference type="EMBL" id="AWV98768.1"/>
    </source>
</evidence>
<sequence length="128" mass="14570">MKIYTTECGVKCLVLNYGKSPIHATQISYIEGEGNYSTIKCRNEGVIFSSFTLKVFSQHLLKESNFFSPRKGLLINLNELKKILIKDGNRFVLMNDGSRHPISRRKGKSLIDFIGQTDKWQVDIKSIA</sequence>
<gene>
    <name evidence="2" type="ORF">DJ013_11520</name>
</gene>
<organism evidence="2 3">
    <name type="scientific">Arcticibacterium luteifluviistationis</name>
    <dbReference type="NCBI Taxonomy" id="1784714"/>
    <lineage>
        <taxon>Bacteria</taxon>
        <taxon>Pseudomonadati</taxon>
        <taxon>Bacteroidota</taxon>
        <taxon>Cytophagia</taxon>
        <taxon>Cytophagales</taxon>
        <taxon>Leadbetterellaceae</taxon>
        <taxon>Arcticibacterium</taxon>
    </lineage>
</organism>
<reference evidence="2 3" key="1">
    <citation type="submission" date="2018-05" db="EMBL/GenBank/DDBJ databases">
        <title>Complete genome sequence of Arcticibacterium luteifluviistationis SM1504T, a cytophagaceae bacterium isolated from Arctic surface seawater.</title>
        <authorList>
            <person name="Li Y."/>
            <person name="Qin Q.-L."/>
        </authorList>
    </citation>
    <scope>NUCLEOTIDE SEQUENCE [LARGE SCALE GENOMIC DNA]</scope>
    <source>
        <strain evidence="2 3">SM1504</strain>
    </source>
</reference>
<dbReference type="AlphaFoldDB" id="A0A2Z4GCH7"/>
<dbReference type="RefSeq" id="WP_111371961.1">
    <property type="nucleotide sequence ID" value="NZ_CP029480.1"/>
</dbReference>
<evidence type="ECO:0000259" key="1">
    <source>
        <dbReference type="SMART" id="SM00850"/>
    </source>
</evidence>
<dbReference type="Proteomes" id="UP000249873">
    <property type="component" value="Chromosome"/>
</dbReference>
<dbReference type="GO" id="GO:0003677">
    <property type="term" value="F:DNA binding"/>
    <property type="evidence" value="ECO:0007669"/>
    <property type="project" value="InterPro"/>
</dbReference>
<dbReference type="KEGG" id="als:DJ013_11520"/>